<keyword evidence="3" id="KW-1185">Reference proteome</keyword>
<dbReference type="RefSeq" id="WP_342691838.1">
    <property type="nucleotide sequence ID" value="NZ_JBCGDP010000008.1"/>
</dbReference>
<dbReference type="Proteomes" id="UP001468798">
    <property type="component" value="Unassembled WGS sequence"/>
</dbReference>
<proteinExistence type="predicted"/>
<sequence>MKFKKILVLSLLYLFFSSCASGYKNIDPSKFNYISNDKNEKVTFSYKYDILNKKYSKKEAKNDIKLIAVKVTNSSENELTIGDNLALIYGDGNELTLLENKEIFQSLKQSPASYLWYLLLTPMQFNTTSTNSNGYTEQTSSLPIGVIIGPGIAGGNILTASSANKKFKQDLLEFNLLGKKIKQGETVYGLLGIRSKNYNSIYIKLK</sequence>
<feature type="signal peptide" evidence="1">
    <location>
        <begin position="1"/>
        <end position="20"/>
    </location>
</feature>
<dbReference type="EMBL" id="JBCGDP010000008">
    <property type="protein sequence ID" value="MEM0576863.1"/>
    <property type="molecule type" value="Genomic_DNA"/>
</dbReference>
<comment type="caution">
    <text evidence="2">The sequence shown here is derived from an EMBL/GenBank/DDBJ whole genome shotgun (WGS) entry which is preliminary data.</text>
</comment>
<evidence type="ECO:0000256" key="1">
    <source>
        <dbReference type="SAM" id="SignalP"/>
    </source>
</evidence>
<protein>
    <recommendedName>
        <fullName evidence="4">Lipoprotein</fullName>
    </recommendedName>
</protein>
<dbReference type="PROSITE" id="PS51257">
    <property type="entry name" value="PROKAR_LIPOPROTEIN"/>
    <property type="match status" value="1"/>
</dbReference>
<gene>
    <name evidence="2" type="ORF">WFZ86_10170</name>
</gene>
<name>A0ABU9NNE9_9FLAO</name>
<accession>A0ABU9NNE9</accession>
<evidence type="ECO:0000313" key="3">
    <source>
        <dbReference type="Proteomes" id="UP001468798"/>
    </source>
</evidence>
<organism evidence="2 3">
    <name type="scientific">Flavobacterium polysaccharolyticum</name>
    <dbReference type="NCBI Taxonomy" id="3133148"/>
    <lineage>
        <taxon>Bacteria</taxon>
        <taxon>Pseudomonadati</taxon>
        <taxon>Bacteroidota</taxon>
        <taxon>Flavobacteriia</taxon>
        <taxon>Flavobacteriales</taxon>
        <taxon>Flavobacteriaceae</taxon>
        <taxon>Flavobacterium</taxon>
    </lineage>
</organism>
<reference evidence="2 3" key="1">
    <citation type="submission" date="2024-03" db="EMBL/GenBank/DDBJ databases">
        <title>Two novel species of the genus Flavobacterium exhibiting potentially degradation of complex polysaccharides.</title>
        <authorList>
            <person name="Lian X."/>
        </authorList>
    </citation>
    <scope>NUCLEOTIDE SEQUENCE [LARGE SCALE GENOMIC DNA]</scope>
    <source>
        <strain evidence="2 3">N6</strain>
    </source>
</reference>
<evidence type="ECO:0000313" key="2">
    <source>
        <dbReference type="EMBL" id="MEM0576863.1"/>
    </source>
</evidence>
<feature type="chain" id="PRO_5046395449" description="Lipoprotein" evidence="1">
    <location>
        <begin position="21"/>
        <end position="206"/>
    </location>
</feature>
<keyword evidence="1" id="KW-0732">Signal</keyword>
<evidence type="ECO:0008006" key="4">
    <source>
        <dbReference type="Google" id="ProtNLM"/>
    </source>
</evidence>